<protein>
    <submittedName>
        <fullName evidence="1">Unnamed protein product</fullName>
    </submittedName>
</protein>
<dbReference type="EMBL" id="BSXS01008226">
    <property type="protein sequence ID" value="GME91868.1"/>
    <property type="molecule type" value="Genomic_DNA"/>
</dbReference>
<proteinExistence type="predicted"/>
<evidence type="ECO:0000313" key="2">
    <source>
        <dbReference type="Proteomes" id="UP001165064"/>
    </source>
</evidence>
<accession>A0ACB5TNS2</accession>
<keyword evidence="2" id="KW-1185">Reference proteome</keyword>
<evidence type="ECO:0000313" key="1">
    <source>
        <dbReference type="EMBL" id="GME91868.1"/>
    </source>
</evidence>
<organism evidence="1 2">
    <name type="scientific">Ambrosiozyma monospora</name>
    <name type="common">Yeast</name>
    <name type="synonym">Endomycopsis monosporus</name>
    <dbReference type="NCBI Taxonomy" id="43982"/>
    <lineage>
        <taxon>Eukaryota</taxon>
        <taxon>Fungi</taxon>
        <taxon>Dikarya</taxon>
        <taxon>Ascomycota</taxon>
        <taxon>Saccharomycotina</taxon>
        <taxon>Pichiomycetes</taxon>
        <taxon>Pichiales</taxon>
        <taxon>Pichiaceae</taxon>
        <taxon>Ambrosiozyma</taxon>
    </lineage>
</organism>
<sequence>MTGYSFQSLNEADKEDWIYKINFAKKHWYWSKTMNRAKHVSNNVVFGIPIEFVCLREDSPLPTVIEKIMTEIEYRGLEEVGIYRKSASLSLMQQIKQEIDTLGDFNMENQLVFDVHNLTGCIKMYLRELPEPLIPDDHLGQFERIKELSQSEERFDVYHDIITKLPIFNYNLLERLIRHLKLIDEYKEFNKMSASNLATVLGGTFIEGCKPENFRRFFGLMNFICEDMIKNYEPIFEKELDQED</sequence>
<comment type="caution">
    <text evidence="1">The sequence shown here is derived from an EMBL/GenBank/DDBJ whole genome shotgun (WGS) entry which is preliminary data.</text>
</comment>
<name>A0ACB5TNS2_AMBMO</name>
<reference evidence="1" key="1">
    <citation type="submission" date="2023-04" db="EMBL/GenBank/DDBJ databases">
        <title>Ambrosiozyma monospora NBRC 10751.</title>
        <authorList>
            <person name="Ichikawa N."/>
            <person name="Sato H."/>
            <person name="Tonouchi N."/>
        </authorList>
    </citation>
    <scope>NUCLEOTIDE SEQUENCE</scope>
    <source>
        <strain evidence="1">NBRC 10751</strain>
    </source>
</reference>
<gene>
    <name evidence="1" type="ORF">Amon02_000899200</name>
</gene>
<dbReference type="Proteomes" id="UP001165064">
    <property type="component" value="Unassembled WGS sequence"/>
</dbReference>